<dbReference type="OrthoDB" id="689350at2759"/>
<comment type="caution">
    <text evidence="8">The sequence shown here is derived from an EMBL/GenBank/DDBJ whole genome shotgun (WGS) entry which is preliminary data.</text>
</comment>
<feature type="region of interest" description="Disordered" evidence="6">
    <location>
        <begin position="154"/>
        <end position="173"/>
    </location>
</feature>
<keyword evidence="1" id="KW-0488">Methylation</keyword>
<dbReference type="PANTHER" id="PTHR45868">
    <property type="entry name" value="HEAVY METAL-ASSOCIATED ISOPRENYLATED PLANT PROTEIN 33-RELATED"/>
    <property type="match status" value="1"/>
</dbReference>
<dbReference type="CDD" id="cd00371">
    <property type="entry name" value="HMA"/>
    <property type="match status" value="1"/>
</dbReference>
<evidence type="ECO:0000313" key="9">
    <source>
        <dbReference type="Proteomes" id="UP000634136"/>
    </source>
</evidence>
<feature type="region of interest" description="Disordered" evidence="6">
    <location>
        <begin position="263"/>
        <end position="393"/>
    </location>
</feature>
<evidence type="ECO:0000256" key="5">
    <source>
        <dbReference type="ARBA" id="ARBA00024045"/>
    </source>
</evidence>
<evidence type="ECO:0000313" key="8">
    <source>
        <dbReference type="EMBL" id="KAF7805137.1"/>
    </source>
</evidence>
<feature type="compositionally biased region" description="Low complexity" evidence="6">
    <location>
        <begin position="419"/>
        <end position="428"/>
    </location>
</feature>
<name>A0A834SK49_9FABA</name>
<dbReference type="AlphaFoldDB" id="A0A834SK49"/>
<evidence type="ECO:0000256" key="1">
    <source>
        <dbReference type="ARBA" id="ARBA00022481"/>
    </source>
</evidence>
<dbReference type="InterPro" id="IPR006121">
    <property type="entry name" value="HMA_dom"/>
</dbReference>
<evidence type="ECO:0000256" key="2">
    <source>
        <dbReference type="ARBA" id="ARBA00022723"/>
    </source>
</evidence>
<feature type="compositionally biased region" description="Gly residues" evidence="6">
    <location>
        <begin position="346"/>
        <end position="355"/>
    </location>
</feature>
<comment type="similarity">
    <text evidence="5">Belongs to the HIPP family.</text>
</comment>
<feature type="compositionally biased region" description="Polar residues" evidence="6">
    <location>
        <begin position="164"/>
        <end position="173"/>
    </location>
</feature>
<evidence type="ECO:0000256" key="4">
    <source>
        <dbReference type="ARBA" id="ARBA00023289"/>
    </source>
</evidence>
<feature type="compositionally biased region" description="Acidic residues" evidence="6">
    <location>
        <begin position="209"/>
        <end position="235"/>
    </location>
</feature>
<gene>
    <name evidence="8" type="ORF">G2W53_044248</name>
</gene>
<keyword evidence="3" id="KW-0449">Lipoprotein</keyword>
<dbReference type="Proteomes" id="UP000634136">
    <property type="component" value="Unassembled WGS sequence"/>
</dbReference>
<keyword evidence="2" id="KW-0479">Metal-binding</keyword>
<evidence type="ECO:0000256" key="6">
    <source>
        <dbReference type="SAM" id="MobiDB-lite"/>
    </source>
</evidence>
<protein>
    <submittedName>
        <fullName evidence="8">Heavy metal-associated isoprenylated plant protein 34-like</fullName>
    </submittedName>
</protein>
<proteinExistence type="inferred from homology"/>
<sequence length="540" mass="58789">MIRKTKETDEELNLKMKLGLGTRISLSHSEAPHRLANGPHNQEWSKASPAASDNDVARKSCILKVNIHCEGCEQKVKKLLHKVDGVYSVNVVDAESGRVLVAGNVDPAKLIKKLKGSGKHAEIWGGQRGVNVYHQNQNFALTNQFKNMQIDPSRMGKHNDSQKNWKNQQKGQPVQQLAQFQNKGAKDLMKPHKSVKFNLPQDDFHASDDGLDEFDEEEEEEFDDDFDEEEEEEEELGHRPGNPMAMAKPMMMPNKMNMNMMGNGRGPHGPGGMMKGPGGMMNGPGNKGKGGSGGKNKKGDVIDLGIEIKGKGGKKGESEWGGGKKEKGGKQKAGNNKKKNGKSSSGSGGLLGFLGFGKKSKKGGGGGDSSSTPKFKKNGVPIGNYKPKNKGQDFKKIEHHDFEFDIPMKGKSGKGGNGNSNNGMGKMGPSPMGNNYPMEQMRAVQGLPATGANGGYYPGIGMQMPMTMQSPHPLPYNQQQQYMAMMMNQQQQQLQGNMYGIGRAQGHINYMPPPPMPSHPMADPITHVFSDENTESCTIM</sequence>
<dbReference type="InterPro" id="IPR036163">
    <property type="entry name" value="HMA_dom_sf"/>
</dbReference>
<feature type="region of interest" description="Disordered" evidence="6">
    <location>
        <begin position="198"/>
        <end position="245"/>
    </location>
</feature>
<dbReference type="SUPFAM" id="SSF55008">
    <property type="entry name" value="HMA, heavy metal-associated domain"/>
    <property type="match status" value="1"/>
</dbReference>
<keyword evidence="4" id="KW-0636">Prenylation</keyword>
<dbReference type="PROSITE" id="PS50846">
    <property type="entry name" value="HMA_2"/>
    <property type="match status" value="1"/>
</dbReference>
<feature type="region of interest" description="Disordered" evidence="6">
    <location>
        <begin position="32"/>
        <end position="51"/>
    </location>
</feature>
<dbReference type="GO" id="GO:0046872">
    <property type="term" value="F:metal ion binding"/>
    <property type="evidence" value="ECO:0007669"/>
    <property type="project" value="UniProtKB-KW"/>
</dbReference>
<dbReference type="EMBL" id="JAAIUW010000013">
    <property type="protein sequence ID" value="KAF7805137.1"/>
    <property type="molecule type" value="Genomic_DNA"/>
</dbReference>
<feature type="domain" description="HMA" evidence="7">
    <location>
        <begin position="58"/>
        <end position="122"/>
    </location>
</feature>
<organism evidence="8 9">
    <name type="scientific">Senna tora</name>
    <dbReference type="NCBI Taxonomy" id="362788"/>
    <lineage>
        <taxon>Eukaryota</taxon>
        <taxon>Viridiplantae</taxon>
        <taxon>Streptophyta</taxon>
        <taxon>Embryophyta</taxon>
        <taxon>Tracheophyta</taxon>
        <taxon>Spermatophyta</taxon>
        <taxon>Magnoliopsida</taxon>
        <taxon>eudicotyledons</taxon>
        <taxon>Gunneridae</taxon>
        <taxon>Pentapetalae</taxon>
        <taxon>rosids</taxon>
        <taxon>fabids</taxon>
        <taxon>Fabales</taxon>
        <taxon>Fabaceae</taxon>
        <taxon>Caesalpinioideae</taxon>
        <taxon>Cassia clade</taxon>
        <taxon>Senna</taxon>
    </lineage>
</organism>
<dbReference type="Gene3D" id="3.30.70.100">
    <property type="match status" value="1"/>
</dbReference>
<dbReference type="PANTHER" id="PTHR45868:SF83">
    <property type="entry name" value="HEAVY METAL-ASSOCIATED ISOPRENYLATED PLANT PROTEIN 33"/>
    <property type="match status" value="1"/>
</dbReference>
<dbReference type="Pfam" id="PF00403">
    <property type="entry name" value="HMA"/>
    <property type="match status" value="1"/>
</dbReference>
<evidence type="ECO:0000256" key="3">
    <source>
        <dbReference type="ARBA" id="ARBA00023288"/>
    </source>
</evidence>
<reference evidence="8" key="1">
    <citation type="submission" date="2020-09" db="EMBL/GenBank/DDBJ databases">
        <title>Genome-Enabled Discovery of Anthraquinone Biosynthesis in Senna tora.</title>
        <authorList>
            <person name="Kang S.-H."/>
            <person name="Pandey R.P."/>
            <person name="Lee C.-M."/>
            <person name="Sim J.-S."/>
            <person name="Jeong J.-T."/>
            <person name="Choi B.-S."/>
            <person name="Jung M."/>
            <person name="Ginzburg D."/>
            <person name="Zhao K."/>
            <person name="Won S.Y."/>
            <person name="Oh T.-J."/>
            <person name="Yu Y."/>
            <person name="Kim N.-H."/>
            <person name="Lee O.R."/>
            <person name="Lee T.-H."/>
            <person name="Bashyal P."/>
            <person name="Kim T.-S."/>
            <person name="Lee W.-H."/>
            <person name="Kawkins C."/>
            <person name="Kim C.-K."/>
            <person name="Kim J.S."/>
            <person name="Ahn B.O."/>
            <person name="Rhee S.Y."/>
            <person name="Sohng J.K."/>
        </authorList>
    </citation>
    <scope>NUCLEOTIDE SEQUENCE</scope>
    <source>
        <tissue evidence="8">Leaf</tissue>
    </source>
</reference>
<evidence type="ECO:0000259" key="7">
    <source>
        <dbReference type="PROSITE" id="PS50846"/>
    </source>
</evidence>
<feature type="compositionally biased region" description="Gly residues" evidence="6">
    <location>
        <begin position="263"/>
        <end position="294"/>
    </location>
</feature>
<feature type="compositionally biased region" description="Basic and acidic residues" evidence="6">
    <location>
        <begin position="297"/>
        <end position="329"/>
    </location>
</feature>
<feature type="region of interest" description="Disordered" evidence="6">
    <location>
        <begin position="406"/>
        <end position="429"/>
    </location>
</feature>
<accession>A0A834SK49</accession>
<keyword evidence="9" id="KW-1185">Reference proteome</keyword>